<name>A0A7W0CHL0_9ACTN</name>
<keyword evidence="4" id="KW-1185">Reference proteome</keyword>
<dbReference type="PANTHER" id="PTHR43327:SF10">
    <property type="entry name" value="STOMATIN-LIKE PROTEIN 2, MITOCHONDRIAL"/>
    <property type="match status" value="1"/>
</dbReference>
<dbReference type="Pfam" id="PF01145">
    <property type="entry name" value="Band_7"/>
    <property type="match status" value="1"/>
</dbReference>
<feature type="domain" description="Band 7" evidence="2">
    <location>
        <begin position="22"/>
        <end position="180"/>
    </location>
</feature>
<dbReference type="SMART" id="SM00244">
    <property type="entry name" value="PHB"/>
    <property type="match status" value="1"/>
</dbReference>
<reference evidence="3 4" key="1">
    <citation type="submission" date="2020-07" db="EMBL/GenBank/DDBJ databases">
        <title>Genomic Encyclopedia of Type Strains, Phase IV (KMG-IV): sequencing the most valuable type-strain genomes for metagenomic binning, comparative biology and taxonomic classification.</title>
        <authorList>
            <person name="Goeker M."/>
        </authorList>
    </citation>
    <scope>NUCLEOTIDE SEQUENCE [LARGE SCALE GENOMIC DNA]</scope>
    <source>
        <strain evidence="3 4">DSM 45533</strain>
    </source>
</reference>
<organism evidence="3 4">
    <name type="scientific">Nonomuraea soli</name>
    <dbReference type="NCBI Taxonomy" id="1032476"/>
    <lineage>
        <taxon>Bacteria</taxon>
        <taxon>Bacillati</taxon>
        <taxon>Actinomycetota</taxon>
        <taxon>Actinomycetes</taxon>
        <taxon>Streptosporangiales</taxon>
        <taxon>Streptosporangiaceae</taxon>
        <taxon>Nonomuraea</taxon>
    </lineage>
</organism>
<dbReference type="GO" id="GO:0098552">
    <property type="term" value="C:side of membrane"/>
    <property type="evidence" value="ECO:0007669"/>
    <property type="project" value="UniProtKB-ARBA"/>
</dbReference>
<comment type="similarity">
    <text evidence="1">Belongs to the band 7/mec-2 family.</text>
</comment>
<dbReference type="GO" id="GO:0008233">
    <property type="term" value="F:peptidase activity"/>
    <property type="evidence" value="ECO:0007669"/>
    <property type="project" value="UniProtKB-KW"/>
</dbReference>
<evidence type="ECO:0000256" key="1">
    <source>
        <dbReference type="ARBA" id="ARBA00008164"/>
    </source>
</evidence>
<keyword evidence="3" id="KW-0645">Protease</keyword>
<evidence type="ECO:0000313" key="3">
    <source>
        <dbReference type="EMBL" id="MBA2891336.1"/>
    </source>
</evidence>
<dbReference type="SUPFAM" id="SSF117892">
    <property type="entry name" value="Band 7/SPFH domain"/>
    <property type="match status" value="1"/>
</dbReference>
<dbReference type="InterPro" id="IPR050710">
    <property type="entry name" value="Band7/mec-2_domain"/>
</dbReference>
<dbReference type="GO" id="GO:0006508">
    <property type="term" value="P:proteolysis"/>
    <property type="evidence" value="ECO:0007669"/>
    <property type="project" value="UniProtKB-KW"/>
</dbReference>
<proteinExistence type="inferred from homology"/>
<evidence type="ECO:0000259" key="2">
    <source>
        <dbReference type="SMART" id="SM00244"/>
    </source>
</evidence>
<dbReference type="EMBL" id="JACDUR010000003">
    <property type="protein sequence ID" value="MBA2891336.1"/>
    <property type="molecule type" value="Genomic_DNA"/>
</dbReference>
<keyword evidence="3" id="KW-0378">Hydrolase</keyword>
<dbReference type="PRINTS" id="PR00721">
    <property type="entry name" value="STOMATIN"/>
</dbReference>
<dbReference type="AlphaFoldDB" id="A0A7W0CHL0"/>
<dbReference type="Gene3D" id="3.30.479.30">
    <property type="entry name" value="Band 7 domain"/>
    <property type="match status" value="1"/>
</dbReference>
<accession>A0A7W0CHL0</accession>
<sequence>MNVELLAVLVVAFGVLGFIVVRSIRVIPQGSAAIVERMGSYHRTLTPGTSLVVPFIDKMRDMLDMREQVQPFPPQTVLSSDNQIVSVDVVVSYQVVNPKAATYEVANYFSAMEQVTASALRNVAGGKDVDELLDAREEIANQLRLELAESTETWGVQIKRVQLKSIDPPAAIQESRARQRQTQLDNEAAAKAAADRSKAEIAAAEGEKEAAILRAQGEAQAIVLRAEAEARAEGMRAKGHADAIGLVARAIQESNVDHRVLAYQYIQALPEIAKSGSNKVWVVPPDLAGLGFLKEGDPS</sequence>
<dbReference type="InterPro" id="IPR001972">
    <property type="entry name" value="Stomatin_HflK_fam"/>
</dbReference>
<dbReference type="RefSeq" id="WP_181610145.1">
    <property type="nucleotide sequence ID" value="NZ_BAABAM010000002.1"/>
</dbReference>
<dbReference type="Proteomes" id="UP000530928">
    <property type="component" value="Unassembled WGS sequence"/>
</dbReference>
<comment type="caution">
    <text evidence="3">The sequence shown here is derived from an EMBL/GenBank/DDBJ whole genome shotgun (WGS) entry which is preliminary data.</text>
</comment>
<protein>
    <submittedName>
        <fullName evidence="3">Regulator of protease activity HflC (Stomatin/prohibitin superfamily)</fullName>
    </submittedName>
</protein>
<dbReference type="GO" id="GO:0005886">
    <property type="term" value="C:plasma membrane"/>
    <property type="evidence" value="ECO:0007669"/>
    <property type="project" value="UniProtKB-ARBA"/>
</dbReference>
<evidence type="ECO:0000313" key="4">
    <source>
        <dbReference type="Proteomes" id="UP000530928"/>
    </source>
</evidence>
<dbReference type="FunFam" id="3.30.479.30:FF:000004">
    <property type="entry name" value="Putative membrane protease family, stomatin"/>
    <property type="match status" value="1"/>
</dbReference>
<dbReference type="PANTHER" id="PTHR43327">
    <property type="entry name" value="STOMATIN-LIKE PROTEIN 2, MITOCHONDRIAL"/>
    <property type="match status" value="1"/>
</dbReference>
<dbReference type="InterPro" id="IPR036013">
    <property type="entry name" value="Band_7/SPFH_dom_sf"/>
</dbReference>
<dbReference type="InterPro" id="IPR001107">
    <property type="entry name" value="Band_7"/>
</dbReference>
<gene>
    <name evidence="3" type="ORF">HNR30_002677</name>
</gene>